<feature type="domain" description="Histidine kinase" evidence="11">
    <location>
        <begin position="247"/>
        <end position="446"/>
    </location>
</feature>
<dbReference type="GO" id="GO:0005886">
    <property type="term" value="C:plasma membrane"/>
    <property type="evidence" value="ECO:0007669"/>
    <property type="project" value="UniProtKB-SubCell"/>
</dbReference>
<feature type="domain" description="HAMP" evidence="12">
    <location>
        <begin position="187"/>
        <end position="239"/>
    </location>
</feature>
<dbReference type="InterPro" id="IPR003594">
    <property type="entry name" value="HATPase_dom"/>
</dbReference>
<protein>
    <recommendedName>
        <fullName evidence="3">histidine kinase</fullName>
        <ecNumber evidence="3">2.7.13.3</ecNumber>
    </recommendedName>
</protein>
<dbReference type="PANTHER" id="PTHR44936">
    <property type="entry name" value="SENSOR PROTEIN CREC"/>
    <property type="match status" value="1"/>
</dbReference>
<feature type="transmembrane region" description="Helical" evidence="10">
    <location>
        <begin position="6"/>
        <end position="31"/>
    </location>
</feature>
<evidence type="ECO:0000256" key="5">
    <source>
        <dbReference type="ARBA" id="ARBA00022553"/>
    </source>
</evidence>
<dbReference type="Gene3D" id="1.10.287.130">
    <property type="match status" value="1"/>
</dbReference>
<organism evidence="13 14">
    <name type="scientific">Pseudolabrys taiwanensis</name>
    <dbReference type="NCBI Taxonomy" id="331696"/>
    <lineage>
        <taxon>Bacteria</taxon>
        <taxon>Pseudomonadati</taxon>
        <taxon>Pseudomonadota</taxon>
        <taxon>Alphaproteobacteria</taxon>
        <taxon>Hyphomicrobiales</taxon>
        <taxon>Xanthobacteraceae</taxon>
        <taxon>Pseudolabrys</taxon>
    </lineage>
</organism>
<keyword evidence="7" id="KW-0547">Nucleotide-binding</keyword>
<name>A0A345ZSC0_9HYPH</name>
<dbReference type="InterPro" id="IPR003660">
    <property type="entry name" value="HAMP_dom"/>
</dbReference>
<dbReference type="InterPro" id="IPR003661">
    <property type="entry name" value="HisK_dim/P_dom"/>
</dbReference>
<dbReference type="SMART" id="SM00387">
    <property type="entry name" value="HATPase_c"/>
    <property type="match status" value="1"/>
</dbReference>
<evidence type="ECO:0000256" key="10">
    <source>
        <dbReference type="SAM" id="Phobius"/>
    </source>
</evidence>
<feature type="transmembrane region" description="Helical" evidence="10">
    <location>
        <begin position="130"/>
        <end position="152"/>
    </location>
</feature>
<keyword evidence="9" id="KW-0067">ATP-binding</keyword>
<keyword evidence="4" id="KW-1003">Cell membrane</keyword>
<proteinExistence type="predicted"/>
<feature type="transmembrane region" description="Helical" evidence="10">
    <location>
        <begin position="164"/>
        <end position="186"/>
    </location>
</feature>
<dbReference type="EC" id="2.7.13.3" evidence="3"/>
<dbReference type="SMART" id="SM00304">
    <property type="entry name" value="HAMP"/>
    <property type="match status" value="1"/>
</dbReference>
<dbReference type="PRINTS" id="PR00344">
    <property type="entry name" value="BCTRLSENSOR"/>
</dbReference>
<dbReference type="InterPro" id="IPR036097">
    <property type="entry name" value="HisK_dim/P_sf"/>
</dbReference>
<dbReference type="Pfam" id="PF02518">
    <property type="entry name" value="HATPase_c"/>
    <property type="match status" value="1"/>
</dbReference>
<dbReference type="EMBL" id="CP031417">
    <property type="protein sequence ID" value="AXK79817.1"/>
    <property type="molecule type" value="Genomic_DNA"/>
</dbReference>
<evidence type="ECO:0000313" key="14">
    <source>
        <dbReference type="Proteomes" id="UP000254889"/>
    </source>
</evidence>
<dbReference type="InterPro" id="IPR036890">
    <property type="entry name" value="HATPase_C_sf"/>
</dbReference>
<keyword evidence="6" id="KW-0808">Transferase</keyword>
<evidence type="ECO:0000256" key="9">
    <source>
        <dbReference type="ARBA" id="ARBA00022840"/>
    </source>
</evidence>
<dbReference type="PROSITE" id="PS50109">
    <property type="entry name" value="HIS_KIN"/>
    <property type="match status" value="1"/>
</dbReference>
<dbReference type="CDD" id="cd00075">
    <property type="entry name" value="HATPase"/>
    <property type="match status" value="1"/>
</dbReference>
<dbReference type="CDD" id="cd00082">
    <property type="entry name" value="HisKA"/>
    <property type="match status" value="1"/>
</dbReference>
<dbReference type="SUPFAM" id="SSF47384">
    <property type="entry name" value="Homodimeric domain of signal transducing histidine kinase"/>
    <property type="match status" value="1"/>
</dbReference>
<dbReference type="Proteomes" id="UP000254889">
    <property type="component" value="Chromosome"/>
</dbReference>
<gene>
    <name evidence="13" type="ORF">DW352_04360</name>
</gene>
<evidence type="ECO:0000259" key="12">
    <source>
        <dbReference type="PROSITE" id="PS50885"/>
    </source>
</evidence>
<dbReference type="PANTHER" id="PTHR44936:SF10">
    <property type="entry name" value="SENSOR PROTEIN RSTB"/>
    <property type="match status" value="1"/>
</dbReference>
<keyword evidence="5" id="KW-0597">Phosphoprotein</keyword>
<comment type="catalytic activity">
    <reaction evidence="1">
        <text>ATP + protein L-histidine = ADP + protein N-phospho-L-histidine.</text>
        <dbReference type="EC" id="2.7.13.3"/>
    </reaction>
</comment>
<evidence type="ECO:0000256" key="4">
    <source>
        <dbReference type="ARBA" id="ARBA00022475"/>
    </source>
</evidence>
<evidence type="ECO:0000256" key="2">
    <source>
        <dbReference type="ARBA" id="ARBA00004651"/>
    </source>
</evidence>
<dbReference type="AlphaFoldDB" id="A0A345ZSC0"/>
<dbReference type="InterPro" id="IPR050980">
    <property type="entry name" value="2C_sensor_his_kinase"/>
</dbReference>
<evidence type="ECO:0000256" key="6">
    <source>
        <dbReference type="ARBA" id="ARBA00022679"/>
    </source>
</evidence>
<dbReference type="SMART" id="SM00388">
    <property type="entry name" value="HisKA"/>
    <property type="match status" value="1"/>
</dbReference>
<keyword evidence="10" id="KW-0472">Membrane</keyword>
<keyword evidence="10" id="KW-1133">Transmembrane helix</keyword>
<dbReference type="KEGG" id="ptaw:DW352_04360"/>
<keyword evidence="8" id="KW-0418">Kinase</keyword>
<accession>A0A345ZSC0</accession>
<dbReference type="InterPro" id="IPR004358">
    <property type="entry name" value="Sig_transdc_His_kin-like_C"/>
</dbReference>
<dbReference type="SUPFAM" id="SSF55874">
    <property type="entry name" value="ATPase domain of HSP90 chaperone/DNA topoisomerase II/histidine kinase"/>
    <property type="match status" value="1"/>
</dbReference>
<evidence type="ECO:0000256" key="8">
    <source>
        <dbReference type="ARBA" id="ARBA00022777"/>
    </source>
</evidence>
<dbReference type="GO" id="GO:0005524">
    <property type="term" value="F:ATP binding"/>
    <property type="evidence" value="ECO:0007669"/>
    <property type="project" value="UniProtKB-KW"/>
</dbReference>
<evidence type="ECO:0000313" key="13">
    <source>
        <dbReference type="EMBL" id="AXK79817.1"/>
    </source>
</evidence>
<dbReference type="GO" id="GO:0000155">
    <property type="term" value="F:phosphorelay sensor kinase activity"/>
    <property type="evidence" value="ECO:0007669"/>
    <property type="project" value="InterPro"/>
</dbReference>
<keyword evidence="10" id="KW-0812">Transmembrane</keyword>
<dbReference type="OrthoDB" id="9804645at2"/>
<evidence type="ECO:0000256" key="3">
    <source>
        <dbReference type="ARBA" id="ARBA00012438"/>
    </source>
</evidence>
<dbReference type="Gene3D" id="3.30.565.10">
    <property type="entry name" value="Histidine kinase-like ATPase, C-terminal domain"/>
    <property type="match status" value="1"/>
</dbReference>
<sequence length="446" mass="48392">MGRIRIASRLALIVVGAIVLAQLLLAATYFIESREGGAPRIEPLIQQTAALALLLDRLPEAERPLALRAASGFGFNPSIRTDRPEERHAAILRKAEDRLRNLLGAQNDDRYVALSLISNERRGSQPVTRLRYLIGAQIHGVVALTSGGYLAIEARGGLTLRLLGIPIGLLAGILGFVVALAALIAVRRETKPLSNLATAVERFGSAIEPQPVTEHGAPDVRALIRAVNAMQVRIAELVRSRTLVLGAISHDLRTYVTRLRLRLELMPESEQRQKVTADLDAMQALMDDALAFARASFNGGPEETIDLARIVKAECDTRAAQGLPISFEAPARPLPVRGSPAGVARLTANLIDNALAYGHSADVSLHEGKDTVELWVEDRGPGIPPRERTRVFEPFYRLETSRNRERGGAGLGLTIVRQIVENQHGTVAIDDRPGGGLRLRVTLPRA</sequence>
<evidence type="ECO:0000259" key="11">
    <source>
        <dbReference type="PROSITE" id="PS50109"/>
    </source>
</evidence>
<comment type="subcellular location">
    <subcellularLocation>
        <location evidence="2">Cell membrane</location>
        <topology evidence="2">Multi-pass membrane protein</topology>
    </subcellularLocation>
</comment>
<evidence type="ECO:0000256" key="7">
    <source>
        <dbReference type="ARBA" id="ARBA00022741"/>
    </source>
</evidence>
<reference evidence="13 14" key="1">
    <citation type="submission" date="2018-07" db="EMBL/GenBank/DDBJ databases">
        <authorList>
            <person name="Quirk P.G."/>
            <person name="Krulwich T.A."/>
        </authorList>
    </citation>
    <scope>NUCLEOTIDE SEQUENCE [LARGE SCALE GENOMIC DNA]</scope>
    <source>
        <strain evidence="13 14">CC-BB4</strain>
    </source>
</reference>
<keyword evidence="14" id="KW-1185">Reference proteome</keyword>
<dbReference type="RefSeq" id="WP_115688866.1">
    <property type="nucleotide sequence ID" value="NZ_CP031417.1"/>
</dbReference>
<dbReference type="PROSITE" id="PS50885">
    <property type="entry name" value="HAMP"/>
    <property type="match status" value="1"/>
</dbReference>
<dbReference type="InterPro" id="IPR005467">
    <property type="entry name" value="His_kinase_dom"/>
</dbReference>
<evidence type="ECO:0000256" key="1">
    <source>
        <dbReference type="ARBA" id="ARBA00000085"/>
    </source>
</evidence>